<protein>
    <recommendedName>
        <fullName evidence="3">DUF2848 domain-containing protein</fullName>
    </recommendedName>
</protein>
<dbReference type="Proteomes" id="UP000184693">
    <property type="component" value="Unassembled WGS sequence"/>
</dbReference>
<gene>
    <name evidence="1" type="ORF">SAMN05444168_1497</name>
</gene>
<dbReference type="OrthoDB" id="9792678at2"/>
<accession>A0A1N6FE35</accession>
<dbReference type="AlphaFoldDB" id="A0A1N6FE35"/>
<dbReference type="RefSeq" id="WP_074263694.1">
    <property type="nucleotide sequence ID" value="NZ_FSRM01000001.1"/>
</dbReference>
<evidence type="ECO:0008006" key="3">
    <source>
        <dbReference type="Google" id="ProtNLM"/>
    </source>
</evidence>
<organism evidence="1 2">
    <name type="scientific">Paraburkholderia phenazinium</name>
    <dbReference type="NCBI Taxonomy" id="60549"/>
    <lineage>
        <taxon>Bacteria</taxon>
        <taxon>Pseudomonadati</taxon>
        <taxon>Pseudomonadota</taxon>
        <taxon>Betaproteobacteria</taxon>
        <taxon>Burkholderiales</taxon>
        <taxon>Burkholderiaceae</taxon>
        <taxon>Paraburkholderia</taxon>
    </lineage>
</organism>
<dbReference type="Pfam" id="PF11010">
    <property type="entry name" value="DUF2848"/>
    <property type="match status" value="1"/>
</dbReference>
<dbReference type="InterPro" id="IPR021269">
    <property type="entry name" value="DUF2848"/>
</dbReference>
<dbReference type="EMBL" id="FSRM01000001">
    <property type="protein sequence ID" value="SIN93563.1"/>
    <property type="molecule type" value="Genomic_DNA"/>
</dbReference>
<sequence>MTQLSFNVSNVSGRSETSAPLMIEVNRLTIAGWAGRDRAAIEHHIVELAELGVKRPSTTPCFYRLGAELLTQAEQIDVVGSRSSGEAECVLVQSTAGLLVTVGSDHTDREVEAYGVTVSKQVCPKPLARDAWRFDDVAGHWDQLQLRAFAVANGLRRVYQQGSVSSLLAASDLLERAPLAAGAAMFCGTLAVEGGIVGMVDGDALELELHDPVLNRTLRHAYRVHALPIVE</sequence>
<proteinExistence type="predicted"/>
<evidence type="ECO:0000313" key="1">
    <source>
        <dbReference type="EMBL" id="SIN93563.1"/>
    </source>
</evidence>
<evidence type="ECO:0000313" key="2">
    <source>
        <dbReference type="Proteomes" id="UP000184693"/>
    </source>
</evidence>
<name>A0A1N6FE35_9BURK</name>
<reference evidence="1 2" key="1">
    <citation type="submission" date="2016-11" db="EMBL/GenBank/DDBJ databases">
        <authorList>
            <person name="Jaros S."/>
            <person name="Januszkiewicz K."/>
            <person name="Wedrychowicz H."/>
        </authorList>
    </citation>
    <scope>NUCLEOTIDE SEQUENCE [LARGE SCALE GENOMIC DNA]</scope>
    <source>
        <strain evidence="1 2">GAS86</strain>
    </source>
</reference>